<organism evidence="2 3">
    <name type="scientific">Corynebacterium tuberculostearicum</name>
    <dbReference type="NCBI Taxonomy" id="38304"/>
    <lineage>
        <taxon>Bacteria</taxon>
        <taxon>Bacillati</taxon>
        <taxon>Actinomycetota</taxon>
        <taxon>Actinomycetes</taxon>
        <taxon>Mycobacteriales</taxon>
        <taxon>Corynebacteriaceae</taxon>
        <taxon>Corynebacterium</taxon>
    </lineage>
</organism>
<reference evidence="2 3" key="1">
    <citation type="submission" date="2020-12" db="EMBL/GenBank/DDBJ databases">
        <title>Draft genome sequence of the commensal strain Corynebacterium tuberculostearicum MFP09/CIP 102622 isolated from human skin.</title>
        <authorList>
            <person name="Boukerb A.M."/>
            <person name="Janvier X."/>
            <person name="Feuilloley M.G.J."/>
            <person name="Groboillot A."/>
        </authorList>
    </citation>
    <scope>NUCLEOTIDE SEQUENCE [LARGE SCALE GENOMIC DNA]</scope>
    <source>
        <strain evidence="2 3">CIP 102622</strain>
    </source>
</reference>
<feature type="transmembrane region" description="Helical" evidence="1">
    <location>
        <begin position="7"/>
        <end position="30"/>
    </location>
</feature>
<accession>A0A8I1L9D3</accession>
<keyword evidence="2" id="KW-0482">Metalloprotease</keyword>
<feature type="transmembrane region" description="Helical" evidence="1">
    <location>
        <begin position="237"/>
        <end position="258"/>
    </location>
</feature>
<dbReference type="AlphaFoldDB" id="A0A8I1L9D3"/>
<keyword evidence="2" id="KW-0645">Protease</keyword>
<dbReference type="PANTHER" id="PTHR36844">
    <property type="entry name" value="PROTEASE PRSW"/>
    <property type="match status" value="1"/>
</dbReference>
<feature type="transmembrane region" description="Helical" evidence="1">
    <location>
        <begin position="207"/>
        <end position="231"/>
    </location>
</feature>
<feature type="transmembrane region" description="Helical" evidence="1">
    <location>
        <begin position="65"/>
        <end position="87"/>
    </location>
</feature>
<evidence type="ECO:0000256" key="1">
    <source>
        <dbReference type="SAM" id="Phobius"/>
    </source>
</evidence>
<dbReference type="RefSeq" id="WP_200436038.1">
    <property type="nucleotide sequence ID" value="NZ_JAEHFL010000012.1"/>
</dbReference>
<dbReference type="EMBL" id="JAEHFL010000012">
    <property type="protein sequence ID" value="MBK3428528.1"/>
    <property type="molecule type" value="Genomic_DNA"/>
</dbReference>
<sequence length="283" mass="30803">MSKLFRTTLWILSGIGLIAFLVQTLSTFLISPMMGLLSLLIAAVLVALVIYLLQRSPMWARPARLWALLAFLWGGGVAVSLALISAGPVMQLAIGTGWVDAMMSWSGAYPEEISKATGVIFVLMSFRQLNRPWHGWIVGAVVGLGFEACENILYGAMGATMHPDSDVQGLFEMWGLRLIAGPGLHVLLTALAGWGIGWALYAAAKPLWWRLGVFLGCLAAAFLLHFCWNYLHDSEVAAIIQAVTVALILYPLSMWLVLRGNKLAKTDESYSHSTADDALAFVH</sequence>
<feature type="transmembrane region" description="Helical" evidence="1">
    <location>
        <begin position="36"/>
        <end position="53"/>
    </location>
</feature>
<gene>
    <name evidence="2" type="ORF">JDP02_08400</name>
</gene>
<keyword evidence="2" id="KW-0378">Hydrolase</keyword>
<evidence type="ECO:0000313" key="3">
    <source>
        <dbReference type="Proteomes" id="UP000603369"/>
    </source>
</evidence>
<keyword evidence="1" id="KW-1133">Transmembrane helix</keyword>
<dbReference type="Proteomes" id="UP000603369">
    <property type="component" value="Unassembled WGS sequence"/>
</dbReference>
<evidence type="ECO:0000313" key="2">
    <source>
        <dbReference type="EMBL" id="MBK3428528.1"/>
    </source>
</evidence>
<keyword evidence="3" id="KW-1185">Reference proteome</keyword>
<feature type="transmembrane region" description="Helical" evidence="1">
    <location>
        <begin position="133"/>
        <end position="154"/>
    </location>
</feature>
<keyword evidence="1" id="KW-0472">Membrane</keyword>
<name>A0A8I1L9D3_9CORY</name>
<comment type="caution">
    <text evidence="2">The sequence shown here is derived from an EMBL/GenBank/DDBJ whole genome shotgun (WGS) entry which is preliminary data.</text>
</comment>
<dbReference type="InterPro" id="IPR026898">
    <property type="entry name" value="PrsW"/>
</dbReference>
<feature type="transmembrane region" description="Helical" evidence="1">
    <location>
        <begin position="174"/>
        <end position="200"/>
    </location>
</feature>
<dbReference type="PANTHER" id="PTHR36844:SF1">
    <property type="entry name" value="PROTEASE PRSW"/>
    <property type="match status" value="1"/>
</dbReference>
<dbReference type="GO" id="GO:0006508">
    <property type="term" value="P:proteolysis"/>
    <property type="evidence" value="ECO:0007669"/>
    <property type="project" value="UniProtKB-KW"/>
</dbReference>
<dbReference type="GO" id="GO:0008237">
    <property type="term" value="F:metallopeptidase activity"/>
    <property type="evidence" value="ECO:0007669"/>
    <property type="project" value="UniProtKB-KW"/>
</dbReference>
<feature type="transmembrane region" description="Helical" evidence="1">
    <location>
        <begin position="107"/>
        <end position="126"/>
    </location>
</feature>
<protein>
    <submittedName>
        <fullName evidence="2">PrsW family intramembrane metalloprotease</fullName>
    </submittedName>
</protein>
<keyword evidence="1" id="KW-0812">Transmembrane</keyword>
<dbReference type="Pfam" id="PF13367">
    <property type="entry name" value="PrsW-protease"/>
    <property type="match status" value="1"/>
</dbReference>
<proteinExistence type="predicted"/>